<dbReference type="SMART" id="SM00344">
    <property type="entry name" value="HTH_ASNC"/>
    <property type="match status" value="1"/>
</dbReference>
<dbReference type="EMBL" id="CP044427">
    <property type="protein sequence ID" value="QFG69018.1"/>
    <property type="molecule type" value="Genomic_DNA"/>
</dbReference>
<proteinExistence type="predicted"/>
<dbReference type="AlphaFoldDB" id="A0A5J6V5H5"/>
<keyword evidence="1" id="KW-0805">Transcription regulation</keyword>
<evidence type="ECO:0000313" key="5">
    <source>
        <dbReference type="EMBL" id="QFG69018.1"/>
    </source>
</evidence>
<dbReference type="Proteomes" id="UP000326546">
    <property type="component" value="Chromosome"/>
</dbReference>
<dbReference type="OrthoDB" id="9809462at2"/>
<reference evidence="5 6" key="1">
    <citation type="submission" date="2019-09" db="EMBL/GenBank/DDBJ databases">
        <title>Serinicoccus pratensis sp. nov., isolated from meadow soil.</title>
        <authorList>
            <person name="Zhang W."/>
        </authorList>
    </citation>
    <scope>NUCLEOTIDE SEQUENCE [LARGE SCALE GENOMIC DNA]</scope>
    <source>
        <strain evidence="5 6">W204</strain>
    </source>
</reference>
<dbReference type="InterPro" id="IPR019888">
    <property type="entry name" value="Tscrpt_reg_AsnC-like"/>
</dbReference>
<dbReference type="PRINTS" id="PR00033">
    <property type="entry name" value="HTHASNC"/>
</dbReference>
<dbReference type="Gene3D" id="3.30.70.920">
    <property type="match status" value="1"/>
</dbReference>
<evidence type="ECO:0000256" key="3">
    <source>
        <dbReference type="ARBA" id="ARBA00023163"/>
    </source>
</evidence>
<dbReference type="Pfam" id="PF01037">
    <property type="entry name" value="AsnC_trans_reg"/>
    <property type="match status" value="1"/>
</dbReference>
<dbReference type="Pfam" id="PF13412">
    <property type="entry name" value="HTH_24"/>
    <property type="match status" value="1"/>
</dbReference>
<dbReference type="InterPro" id="IPR000485">
    <property type="entry name" value="AsnC-type_HTH_dom"/>
</dbReference>
<evidence type="ECO:0000256" key="2">
    <source>
        <dbReference type="ARBA" id="ARBA00023125"/>
    </source>
</evidence>
<keyword evidence="6" id="KW-1185">Reference proteome</keyword>
<gene>
    <name evidence="5" type="ORF">FY030_10140</name>
</gene>
<dbReference type="RefSeq" id="WP_158061403.1">
    <property type="nucleotide sequence ID" value="NZ_CP044427.1"/>
</dbReference>
<dbReference type="PROSITE" id="PS50956">
    <property type="entry name" value="HTH_ASNC_2"/>
    <property type="match status" value="1"/>
</dbReference>
<dbReference type="SUPFAM" id="SSF54909">
    <property type="entry name" value="Dimeric alpha+beta barrel"/>
    <property type="match status" value="1"/>
</dbReference>
<keyword evidence="2" id="KW-0238">DNA-binding</keyword>
<dbReference type="PANTHER" id="PTHR30154:SF34">
    <property type="entry name" value="TRANSCRIPTIONAL REGULATOR AZLB"/>
    <property type="match status" value="1"/>
</dbReference>
<sequence>MSQTVDELDARLLTLLDQDPHIGVLGASRILGVARGTVQARLDKMVRRGIIRSFAPSLDPAALGYPVMALTTLEIRQGTGGGPVVEHLSGIPEVLEAHTITGSGDLMLRVVARDNAHLQEVIDLVVGHPMVDRSSTLIALSTRIAYRTMPLVQRSAGSGAAAADHEGQGA</sequence>
<organism evidence="5 6">
    <name type="scientific">Ornithinimicrobium pratense</name>
    <dbReference type="NCBI Taxonomy" id="2593973"/>
    <lineage>
        <taxon>Bacteria</taxon>
        <taxon>Bacillati</taxon>
        <taxon>Actinomycetota</taxon>
        <taxon>Actinomycetes</taxon>
        <taxon>Micrococcales</taxon>
        <taxon>Ornithinimicrobiaceae</taxon>
        <taxon>Ornithinimicrobium</taxon>
    </lineage>
</organism>
<protein>
    <submittedName>
        <fullName evidence="5">Lrp/AsnC family transcriptional regulator</fullName>
    </submittedName>
</protein>
<dbReference type="GO" id="GO:0043200">
    <property type="term" value="P:response to amino acid"/>
    <property type="evidence" value="ECO:0007669"/>
    <property type="project" value="TreeGrafter"/>
</dbReference>
<name>A0A5J6V5H5_9MICO</name>
<dbReference type="InterPro" id="IPR036390">
    <property type="entry name" value="WH_DNA-bd_sf"/>
</dbReference>
<dbReference type="GO" id="GO:0043565">
    <property type="term" value="F:sequence-specific DNA binding"/>
    <property type="evidence" value="ECO:0007669"/>
    <property type="project" value="InterPro"/>
</dbReference>
<accession>A0A5J6V5H5</accession>
<dbReference type="InterPro" id="IPR036388">
    <property type="entry name" value="WH-like_DNA-bd_sf"/>
</dbReference>
<dbReference type="InterPro" id="IPR019887">
    <property type="entry name" value="Tscrpt_reg_AsnC/Lrp_C"/>
</dbReference>
<evidence type="ECO:0000313" key="6">
    <source>
        <dbReference type="Proteomes" id="UP000326546"/>
    </source>
</evidence>
<evidence type="ECO:0000256" key="1">
    <source>
        <dbReference type="ARBA" id="ARBA00023015"/>
    </source>
</evidence>
<dbReference type="GO" id="GO:0005829">
    <property type="term" value="C:cytosol"/>
    <property type="evidence" value="ECO:0007669"/>
    <property type="project" value="TreeGrafter"/>
</dbReference>
<dbReference type="Gene3D" id="1.10.10.10">
    <property type="entry name" value="Winged helix-like DNA-binding domain superfamily/Winged helix DNA-binding domain"/>
    <property type="match status" value="1"/>
</dbReference>
<evidence type="ECO:0000259" key="4">
    <source>
        <dbReference type="PROSITE" id="PS50956"/>
    </source>
</evidence>
<dbReference type="PANTHER" id="PTHR30154">
    <property type="entry name" value="LEUCINE-RESPONSIVE REGULATORY PROTEIN"/>
    <property type="match status" value="1"/>
</dbReference>
<dbReference type="KEGG" id="serw:FY030_10140"/>
<keyword evidence="3" id="KW-0804">Transcription</keyword>
<dbReference type="InterPro" id="IPR011008">
    <property type="entry name" value="Dimeric_a/b-barrel"/>
</dbReference>
<feature type="domain" description="HTH asnC-type" evidence="4">
    <location>
        <begin position="5"/>
        <end position="66"/>
    </location>
</feature>
<dbReference type="SUPFAM" id="SSF46785">
    <property type="entry name" value="Winged helix' DNA-binding domain"/>
    <property type="match status" value="1"/>
</dbReference>